<name>A0A2N0V0P3_9FIRM</name>
<dbReference type="AlphaFoldDB" id="A0A2N0V0P3"/>
<accession>A0A2N0V0P3</accession>
<evidence type="ECO:0000313" key="1">
    <source>
        <dbReference type="EMBL" id="PKD32817.1"/>
    </source>
</evidence>
<gene>
    <name evidence="1" type="ORF">RBATCC27255_00012</name>
</gene>
<evidence type="ECO:0000313" key="2">
    <source>
        <dbReference type="Proteomes" id="UP000233425"/>
    </source>
</evidence>
<comment type="caution">
    <text evidence="1">The sequence shown here is derived from an EMBL/GenBank/DDBJ whole genome shotgun (WGS) entry which is preliminary data.</text>
</comment>
<dbReference type="EMBL" id="NNSR01000010">
    <property type="protein sequence ID" value="PKD32817.1"/>
    <property type="molecule type" value="Genomic_DNA"/>
</dbReference>
<sequence length="98" mass="11621">MLVNIVFDYYVDIVSVPDSIGINIKKYQNQCDKWLFNKLNEHEFWEKDDSGNKLGVGVCSESFTYWLNEFVLKDSKEKAYIVRKNISDYDESLPTIYY</sequence>
<organism evidence="1 2">
    <name type="scientific">Ruminococcus bromii</name>
    <dbReference type="NCBI Taxonomy" id="40518"/>
    <lineage>
        <taxon>Bacteria</taxon>
        <taxon>Bacillati</taxon>
        <taxon>Bacillota</taxon>
        <taxon>Clostridia</taxon>
        <taxon>Eubacteriales</taxon>
        <taxon>Oscillospiraceae</taxon>
        <taxon>Ruminococcus</taxon>
    </lineage>
</organism>
<proteinExistence type="predicted"/>
<dbReference type="Proteomes" id="UP000233425">
    <property type="component" value="Unassembled WGS sequence"/>
</dbReference>
<keyword evidence="2" id="KW-1185">Reference proteome</keyword>
<reference evidence="1" key="1">
    <citation type="journal article" date="2018" name="Environ. Microbiol.">
        <title>Sporulation capability and amylosome conservation among diverse human colonic and rumen isolates of the keystone starch-degrader Ruminococcus bromii.</title>
        <authorList>
            <person name="Mukhopadhya I."/>
            <person name="Morais S."/>
            <person name="Laverde-Gomez J."/>
            <person name="Sheridan P.O."/>
            <person name="Walker A.W."/>
            <person name="Kelly W."/>
            <person name="Klieve A.V."/>
            <person name="Ouwerkerk D."/>
            <person name="Duncan S.H."/>
            <person name="Louis P."/>
            <person name="Koropatkin N."/>
            <person name="Cockburn D."/>
            <person name="Kibler R."/>
            <person name="Cooper P.J."/>
            <person name="Sandoval C."/>
            <person name="Crost E."/>
            <person name="Juge N."/>
            <person name="Bayer E.A."/>
            <person name="Flint H.J."/>
        </authorList>
    </citation>
    <scope>NUCLEOTIDE SEQUENCE [LARGE SCALE GENOMIC DNA]</scope>
    <source>
        <strain evidence="1">ATCC 27255</strain>
    </source>
</reference>
<dbReference type="RefSeq" id="WP_101028203.1">
    <property type="nucleotide sequence ID" value="NZ_CABMMZ010000010.1"/>
</dbReference>
<protein>
    <submittedName>
        <fullName evidence="1">Uncharacterized protein</fullName>
    </submittedName>
</protein>